<gene>
    <name evidence="2" type="ORF">GII31_03675</name>
</gene>
<evidence type="ECO:0000313" key="3">
    <source>
        <dbReference type="Proteomes" id="UP001059836"/>
    </source>
</evidence>
<dbReference type="Proteomes" id="UP001059836">
    <property type="component" value="Chromosome"/>
</dbReference>
<dbReference type="RefSeq" id="WP_213246912.1">
    <property type="nucleotide sequence ID" value="NZ_CP045806.1"/>
</dbReference>
<evidence type="ECO:0000259" key="1">
    <source>
        <dbReference type="Pfam" id="PF26059"/>
    </source>
</evidence>
<reference evidence="2" key="1">
    <citation type="journal article" date="2021" name="Nat. Microbiol.">
        <title>Cocultivation of an ultrasmall environmental parasitic bacterium with lytic ability against bacteria associated with wastewater foams.</title>
        <authorList>
            <person name="Batinovic S."/>
            <person name="Rose J.J.A."/>
            <person name="Ratcliffe J."/>
            <person name="Seviour R.J."/>
            <person name="Petrovski S."/>
        </authorList>
    </citation>
    <scope>NUCLEOTIDE SEQUENCE</scope>
    <source>
        <strain evidence="2">CON9</strain>
    </source>
</reference>
<dbReference type="EMBL" id="CP045809">
    <property type="protein sequence ID" value="QHN34133.1"/>
    <property type="molecule type" value="Genomic_DNA"/>
</dbReference>
<dbReference type="InterPro" id="IPR058333">
    <property type="entry name" value="DUF8020"/>
</dbReference>
<proteinExistence type="predicted"/>
<evidence type="ECO:0000313" key="2">
    <source>
        <dbReference type="EMBL" id="QHN34133.1"/>
    </source>
</evidence>
<protein>
    <recommendedName>
        <fullName evidence="1">DUF8020 domain-containing protein</fullName>
    </recommendedName>
</protein>
<accession>A0ABX6IEB8</accession>
<keyword evidence="3" id="KW-1185">Reference proteome</keyword>
<name>A0ABX6IEB8_9ACTN</name>
<dbReference type="Pfam" id="PF26059">
    <property type="entry name" value="DUF8020"/>
    <property type="match status" value="1"/>
</dbReference>
<sequence>MSTTEGSTRMQNPSVRTPVRITTAMVLAIFAMTTAFIGSGGAAAAPADPVSYKIWRAGDSIKLHVGNGTITSEDGWVAINDTAGRKVWTAPLSYAVDKLQFPIGITHRTKYDATLTPSTDKTLATPVSTRTFKASKLVAERDYAKKKSTACAKDKTDKDGYKSRQERDDAALSRVTSQLGTATAIGGFVGTAIGAIVGLAFAGIGITVGAPVGGIIGTIVAGGPTLMYAASRYFTTLNTPFKADTCPK</sequence>
<feature type="domain" description="DUF8020" evidence="1">
    <location>
        <begin position="49"/>
        <end position="119"/>
    </location>
</feature>
<organism evidence="2 3">
    <name type="scientific">Gordonia pseudamarae</name>
    <dbReference type="NCBI Taxonomy" id="2831662"/>
    <lineage>
        <taxon>Bacteria</taxon>
        <taxon>Bacillati</taxon>
        <taxon>Actinomycetota</taxon>
        <taxon>Actinomycetes</taxon>
        <taxon>Mycobacteriales</taxon>
        <taxon>Gordoniaceae</taxon>
        <taxon>Gordonia</taxon>
    </lineage>
</organism>